<keyword evidence="7 13" id="KW-0863">Zinc-finger</keyword>
<dbReference type="GO" id="GO:0006325">
    <property type="term" value="P:chromatin organization"/>
    <property type="evidence" value="ECO:0007669"/>
    <property type="project" value="UniProtKB-KW"/>
</dbReference>
<keyword evidence="12 14" id="KW-0539">Nucleus</keyword>
<dbReference type="InterPro" id="IPR001841">
    <property type="entry name" value="Znf_RING"/>
</dbReference>
<dbReference type="PROSITE" id="PS50089">
    <property type="entry name" value="ZF_RING_2"/>
    <property type="match status" value="1"/>
</dbReference>
<keyword evidence="6 14" id="KW-0479">Metal-binding</keyword>
<reference evidence="18 19" key="1">
    <citation type="journal article" date="2020" name="Genome Biol. Evol.">
        <title>Comparative genomics of strictly vertically transmitted, feminizing microsporidia endosymbionts of amphipod crustaceans.</title>
        <authorList>
            <person name="Cormier A."/>
            <person name="Chebbi M.A."/>
            <person name="Giraud I."/>
            <person name="Wattier R."/>
            <person name="Teixeira M."/>
            <person name="Gilbert C."/>
            <person name="Rigaud T."/>
            <person name="Cordaux R."/>
        </authorList>
    </citation>
    <scope>NUCLEOTIDE SEQUENCE [LARGE SCALE GENOMIC DNA]</scope>
    <source>
        <strain evidence="18 19">Ou3-Ou53</strain>
    </source>
</reference>
<dbReference type="SMART" id="SM00184">
    <property type="entry name" value="RING"/>
    <property type="match status" value="1"/>
</dbReference>
<dbReference type="Proteomes" id="UP000740883">
    <property type="component" value="Unassembled WGS sequence"/>
</dbReference>
<evidence type="ECO:0000313" key="19">
    <source>
        <dbReference type="Proteomes" id="UP000740883"/>
    </source>
</evidence>
<keyword evidence="19" id="KW-1185">Reference proteome</keyword>
<keyword evidence="9 14" id="KW-0862">Zinc</keyword>
<evidence type="ECO:0000256" key="16">
    <source>
        <dbReference type="SAM" id="MobiDB-lite"/>
    </source>
</evidence>
<evidence type="ECO:0000256" key="10">
    <source>
        <dbReference type="ARBA" id="ARBA00022853"/>
    </source>
</evidence>
<dbReference type="CDD" id="cd16499">
    <property type="entry name" value="RING-HC_Bre1-like"/>
    <property type="match status" value="1"/>
</dbReference>
<evidence type="ECO:0000256" key="8">
    <source>
        <dbReference type="ARBA" id="ARBA00022786"/>
    </source>
</evidence>
<dbReference type="SUPFAM" id="SSF57850">
    <property type="entry name" value="RING/U-box"/>
    <property type="match status" value="1"/>
</dbReference>
<evidence type="ECO:0000256" key="15">
    <source>
        <dbReference type="SAM" id="Coils"/>
    </source>
</evidence>
<evidence type="ECO:0000256" key="4">
    <source>
        <dbReference type="ARBA" id="ARBA00005555"/>
    </source>
</evidence>
<evidence type="ECO:0000259" key="17">
    <source>
        <dbReference type="PROSITE" id="PS50089"/>
    </source>
</evidence>
<dbReference type="GO" id="GO:0061630">
    <property type="term" value="F:ubiquitin protein ligase activity"/>
    <property type="evidence" value="ECO:0007669"/>
    <property type="project" value="UniProtKB-EC"/>
</dbReference>
<dbReference type="InterPro" id="IPR013956">
    <property type="entry name" value="E3_ubiquit_lig_Bre1"/>
</dbReference>
<dbReference type="GO" id="GO:0016567">
    <property type="term" value="P:protein ubiquitination"/>
    <property type="evidence" value="ECO:0007669"/>
    <property type="project" value="UniProtKB-UniRule"/>
</dbReference>
<comment type="catalytic activity">
    <reaction evidence="1 14">
        <text>S-ubiquitinyl-[E2 ubiquitin-conjugating enzyme]-L-cysteine + [acceptor protein]-L-lysine = [E2 ubiquitin-conjugating enzyme]-L-cysteine + N(6)-ubiquitinyl-[acceptor protein]-L-lysine.</text>
        <dbReference type="EC" id="2.3.2.27"/>
    </reaction>
</comment>
<evidence type="ECO:0000256" key="5">
    <source>
        <dbReference type="ARBA" id="ARBA00022679"/>
    </source>
</evidence>
<dbReference type="InterPro" id="IPR017907">
    <property type="entry name" value="Znf_RING_CS"/>
</dbReference>
<dbReference type="InterPro" id="IPR013083">
    <property type="entry name" value="Znf_RING/FYVE/PHD"/>
</dbReference>
<gene>
    <name evidence="18" type="primary">BRE1</name>
    <name evidence="18" type="ORF">NGRA_1144</name>
</gene>
<comment type="pathway">
    <text evidence="3 14">Protein modification; protein ubiquitination.</text>
</comment>
<keyword evidence="10 14" id="KW-0156">Chromatin regulator</keyword>
<dbReference type="GO" id="GO:0033503">
    <property type="term" value="C:HULC complex"/>
    <property type="evidence" value="ECO:0007669"/>
    <property type="project" value="TreeGrafter"/>
</dbReference>
<evidence type="ECO:0000256" key="11">
    <source>
        <dbReference type="ARBA" id="ARBA00023054"/>
    </source>
</evidence>
<comment type="subcellular location">
    <subcellularLocation>
        <location evidence="2 14">Nucleus</location>
    </subcellularLocation>
</comment>
<keyword evidence="8 14" id="KW-0833">Ubl conjugation pathway</keyword>
<evidence type="ECO:0000256" key="1">
    <source>
        <dbReference type="ARBA" id="ARBA00000900"/>
    </source>
</evidence>
<evidence type="ECO:0000256" key="13">
    <source>
        <dbReference type="PROSITE-ProRule" id="PRU00175"/>
    </source>
</evidence>
<dbReference type="OrthoDB" id="10266039at2759"/>
<dbReference type="PANTHER" id="PTHR23163">
    <property type="entry name" value="RING FINGER PROTEIN-RELATED"/>
    <property type="match status" value="1"/>
</dbReference>
<evidence type="ECO:0000256" key="6">
    <source>
        <dbReference type="ARBA" id="ARBA00022723"/>
    </source>
</evidence>
<keyword evidence="5 14" id="KW-0808">Transferase</keyword>
<dbReference type="Pfam" id="PF13920">
    <property type="entry name" value="zf-C3HC4_3"/>
    <property type="match status" value="1"/>
</dbReference>
<dbReference type="GO" id="GO:0005634">
    <property type="term" value="C:nucleus"/>
    <property type="evidence" value="ECO:0007669"/>
    <property type="project" value="UniProtKB-SubCell"/>
</dbReference>
<dbReference type="Gene3D" id="3.30.40.10">
    <property type="entry name" value="Zinc/RING finger domain, C3HC4 (zinc finger)"/>
    <property type="match status" value="1"/>
</dbReference>
<feature type="coiled-coil region" evidence="15">
    <location>
        <begin position="324"/>
        <end position="351"/>
    </location>
</feature>
<organism evidence="18 19">
    <name type="scientific">Nosema granulosis</name>
    <dbReference type="NCBI Taxonomy" id="83296"/>
    <lineage>
        <taxon>Eukaryota</taxon>
        <taxon>Fungi</taxon>
        <taxon>Fungi incertae sedis</taxon>
        <taxon>Microsporidia</taxon>
        <taxon>Nosematidae</taxon>
        <taxon>Nosema</taxon>
    </lineage>
</organism>
<feature type="region of interest" description="Disordered" evidence="16">
    <location>
        <begin position="64"/>
        <end position="90"/>
    </location>
</feature>
<name>A0A9P6H000_9MICR</name>
<protein>
    <recommendedName>
        <fullName evidence="14">E3 ubiquitin protein ligase</fullName>
        <ecNumber evidence="14">2.3.2.27</ecNumber>
    </recommendedName>
</protein>
<accession>A0A9P6H000</accession>
<dbReference type="PROSITE" id="PS00518">
    <property type="entry name" value="ZF_RING_1"/>
    <property type="match status" value="1"/>
</dbReference>
<proteinExistence type="inferred from homology"/>
<dbReference type="AlphaFoldDB" id="A0A9P6H000"/>
<evidence type="ECO:0000256" key="9">
    <source>
        <dbReference type="ARBA" id="ARBA00022833"/>
    </source>
</evidence>
<dbReference type="GO" id="GO:0008270">
    <property type="term" value="F:zinc ion binding"/>
    <property type="evidence" value="ECO:0007669"/>
    <property type="project" value="UniProtKB-KW"/>
</dbReference>
<evidence type="ECO:0000256" key="2">
    <source>
        <dbReference type="ARBA" id="ARBA00004123"/>
    </source>
</evidence>
<evidence type="ECO:0000313" key="18">
    <source>
        <dbReference type="EMBL" id="KAF9763663.1"/>
    </source>
</evidence>
<evidence type="ECO:0000256" key="14">
    <source>
        <dbReference type="RuleBase" id="RU365038"/>
    </source>
</evidence>
<evidence type="ECO:0000256" key="12">
    <source>
        <dbReference type="ARBA" id="ARBA00023242"/>
    </source>
</evidence>
<comment type="caution">
    <text evidence="18">The sequence shown here is derived from an EMBL/GenBank/DDBJ whole genome shotgun (WGS) entry which is preliminary data.</text>
</comment>
<dbReference type="EC" id="2.3.2.27" evidence="14"/>
<dbReference type="PANTHER" id="PTHR23163:SF0">
    <property type="entry name" value="E3 UBIQUITIN-PROTEIN LIGASE BRE1"/>
    <property type="match status" value="1"/>
</dbReference>
<evidence type="ECO:0000256" key="3">
    <source>
        <dbReference type="ARBA" id="ARBA00004906"/>
    </source>
</evidence>
<comment type="similarity">
    <text evidence="4 14">Belongs to the BRE1 family.</text>
</comment>
<keyword evidence="11 14" id="KW-0175">Coiled coil</keyword>
<evidence type="ECO:0000256" key="7">
    <source>
        <dbReference type="ARBA" id="ARBA00022771"/>
    </source>
</evidence>
<feature type="domain" description="RING-type" evidence="17">
    <location>
        <begin position="475"/>
        <end position="513"/>
    </location>
</feature>
<dbReference type="EMBL" id="SBJO01000063">
    <property type="protein sequence ID" value="KAF9763663.1"/>
    <property type="molecule type" value="Genomic_DNA"/>
</dbReference>
<sequence>MNRKKFKEDYNVKAVINKLSNVLIEENLINKQKCLIYLKYKTFSELFQKEKEKNRKLEEELTKLYQKESTEDESNTQKDSNAEEENKENIVPTNSDIVNVDLNTLEFNYGESFDNQRSSLLIKDKKSLFSKLSELREALSAKDRKIIELENKVIKLQIIRRCESNIPRIENGPSDVSQDELIDLKAKLEYQRVENEREKRELNSKLKEYFIKYEESIKKYSQCYEQLSSSLLNLENIRKFHMSKETKKIKNMSLLNSQIKEFVFLITDLENKVSALNLIYSDLQEYTSFVEAQNKDLHNRIKAYSLLSERLTVKTGDDFFDQEISNLLEVCDSLTEENKKLYSEIGDLQSQVDLFRRSNHSMKQENDLHRLREDSYTEDVQKYLQNIRELTQSVQDVCLKLEESNLDRNKLTKLNVDRISCIEKYKEDLRNKAVENAILEGKYKESCNQIEDYYKKFEDRLRSRKPSQEDTFVVCNLCDANSKNVALVSCMHTFCNECIDTRIKLRNRRCPTCGTPFGSNDVKKFYI</sequence>